<evidence type="ECO:0000256" key="1">
    <source>
        <dbReference type="ARBA" id="ARBA00004496"/>
    </source>
</evidence>
<dbReference type="GO" id="GO:0008017">
    <property type="term" value="F:microtubule binding"/>
    <property type="evidence" value="ECO:0007669"/>
    <property type="project" value="InterPro"/>
</dbReference>
<protein>
    <recommendedName>
        <fullName evidence="7">Kinesin motor domain-containing protein</fullName>
    </recommendedName>
</protein>
<dbReference type="InterPro" id="IPR019821">
    <property type="entry name" value="Kinesin_motor_CS"/>
</dbReference>
<dbReference type="InterPro" id="IPR001752">
    <property type="entry name" value="Kinesin_motor_dom"/>
</dbReference>
<gene>
    <name evidence="8" type="ORF">FOZ62_009357</name>
</gene>
<keyword evidence="6" id="KW-0505">Motor protein</keyword>
<evidence type="ECO:0000313" key="9">
    <source>
        <dbReference type="Proteomes" id="UP000574390"/>
    </source>
</evidence>
<dbReference type="GO" id="GO:0005875">
    <property type="term" value="C:microtubule associated complex"/>
    <property type="evidence" value="ECO:0007669"/>
    <property type="project" value="TreeGrafter"/>
</dbReference>
<comment type="caution">
    <text evidence="8">The sequence shown here is derived from an EMBL/GenBank/DDBJ whole genome shotgun (WGS) entry which is preliminary data.</text>
</comment>
<sequence>MRGFNGCLFAYGQTGSGKSYTMAGCDMEEGIIPRINGAIFSAEATAKLQQIRVWVSYLEIYNEHLHDLLADSSQAGKDLSVMEHPSLGVYVKGATEVVVRSEEDIERMLEYGLKRRAEGATNMNAHSSRSHAVFRIKLECKHRAGPTVSSRVNLIDLAGSERQGKTGATGIRLKSAPPPISLWESFLYLLSATWMDIIERGSGLVQGSWSDQSELECPRDGHKAA</sequence>
<reference evidence="8 9" key="1">
    <citation type="submission" date="2020-04" db="EMBL/GenBank/DDBJ databases">
        <title>Perkinsus olseni comparative genomics.</title>
        <authorList>
            <person name="Bogema D.R."/>
        </authorList>
    </citation>
    <scope>NUCLEOTIDE SEQUENCE [LARGE SCALE GENOMIC DNA]</scope>
    <source>
        <strain evidence="8">ATCC PRA-205</strain>
    </source>
</reference>
<dbReference type="GO" id="GO:0005737">
    <property type="term" value="C:cytoplasm"/>
    <property type="evidence" value="ECO:0007669"/>
    <property type="project" value="UniProtKB-SubCell"/>
</dbReference>
<comment type="similarity">
    <text evidence="6">Belongs to the TRAFAC class myosin-kinesin ATPase superfamily. Kinesin family.</text>
</comment>
<dbReference type="SUPFAM" id="SSF52540">
    <property type="entry name" value="P-loop containing nucleoside triphosphate hydrolases"/>
    <property type="match status" value="1"/>
</dbReference>
<dbReference type="PANTHER" id="PTHR47969:SF15">
    <property type="entry name" value="CHROMOSOME-ASSOCIATED KINESIN KIF4A-RELATED"/>
    <property type="match status" value="1"/>
</dbReference>
<dbReference type="GO" id="GO:0007018">
    <property type="term" value="P:microtubule-based movement"/>
    <property type="evidence" value="ECO:0007669"/>
    <property type="project" value="InterPro"/>
</dbReference>
<evidence type="ECO:0000256" key="3">
    <source>
        <dbReference type="ARBA" id="ARBA00022741"/>
    </source>
</evidence>
<dbReference type="GO" id="GO:0003777">
    <property type="term" value="F:microtubule motor activity"/>
    <property type="evidence" value="ECO:0007669"/>
    <property type="project" value="InterPro"/>
</dbReference>
<evidence type="ECO:0000313" key="8">
    <source>
        <dbReference type="EMBL" id="KAF4719087.1"/>
    </source>
</evidence>
<dbReference type="PANTHER" id="PTHR47969">
    <property type="entry name" value="CHROMOSOME-ASSOCIATED KINESIN KIF4A-RELATED"/>
    <property type="match status" value="1"/>
</dbReference>
<dbReference type="PROSITE" id="PS50067">
    <property type="entry name" value="KINESIN_MOTOR_2"/>
    <property type="match status" value="1"/>
</dbReference>
<evidence type="ECO:0000259" key="7">
    <source>
        <dbReference type="PROSITE" id="PS50067"/>
    </source>
</evidence>
<keyword evidence="5" id="KW-0175">Coiled coil</keyword>
<dbReference type="SMART" id="SM00129">
    <property type="entry name" value="KISc"/>
    <property type="match status" value="1"/>
</dbReference>
<evidence type="ECO:0000256" key="6">
    <source>
        <dbReference type="PROSITE-ProRule" id="PRU00283"/>
    </source>
</evidence>
<feature type="binding site" evidence="6">
    <location>
        <begin position="12"/>
        <end position="19"/>
    </location>
    <ligand>
        <name>ATP</name>
        <dbReference type="ChEBI" id="CHEBI:30616"/>
    </ligand>
</feature>
<evidence type="ECO:0000256" key="4">
    <source>
        <dbReference type="ARBA" id="ARBA00022840"/>
    </source>
</evidence>
<name>A0A7J6RF51_PEROL</name>
<proteinExistence type="inferred from homology"/>
<accession>A0A7J6RF51</accession>
<comment type="subcellular location">
    <subcellularLocation>
        <location evidence="1">Cytoplasm</location>
    </subcellularLocation>
</comment>
<dbReference type="GO" id="GO:0007052">
    <property type="term" value="P:mitotic spindle organization"/>
    <property type="evidence" value="ECO:0007669"/>
    <property type="project" value="TreeGrafter"/>
</dbReference>
<feature type="domain" description="Kinesin motor" evidence="7">
    <location>
        <begin position="1"/>
        <end position="225"/>
    </location>
</feature>
<dbReference type="GO" id="GO:0051231">
    <property type="term" value="P:spindle elongation"/>
    <property type="evidence" value="ECO:0007669"/>
    <property type="project" value="TreeGrafter"/>
</dbReference>
<dbReference type="InterPro" id="IPR036961">
    <property type="entry name" value="Kinesin_motor_dom_sf"/>
</dbReference>
<organism evidence="8 9">
    <name type="scientific">Perkinsus olseni</name>
    <name type="common">Perkinsus atlanticus</name>
    <dbReference type="NCBI Taxonomy" id="32597"/>
    <lineage>
        <taxon>Eukaryota</taxon>
        <taxon>Sar</taxon>
        <taxon>Alveolata</taxon>
        <taxon>Perkinsozoa</taxon>
        <taxon>Perkinsea</taxon>
        <taxon>Perkinsida</taxon>
        <taxon>Perkinsidae</taxon>
        <taxon>Perkinsus</taxon>
    </lineage>
</organism>
<dbReference type="EMBL" id="JABANM010022734">
    <property type="protein sequence ID" value="KAF4719087.1"/>
    <property type="molecule type" value="Genomic_DNA"/>
</dbReference>
<dbReference type="Gene3D" id="3.40.850.10">
    <property type="entry name" value="Kinesin motor domain"/>
    <property type="match status" value="1"/>
</dbReference>
<keyword evidence="2" id="KW-0963">Cytoplasm</keyword>
<dbReference type="Proteomes" id="UP000574390">
    <property type="component" value="Unassembled WGS sequence"/>
</dbReference>
<keyword evidence="3 6" id="KW-0547">Nucleotide-binding</keyword>
<dbReference type="PRINTS" id="PR00380">
    <property type="entry name" value="KINESINHEAVY"/>
</dbReference>
<dbReference type="InterPro" id="IPR027640">
    <property type="entry name" value="Kinesin-like_fam"/>
</dbReference>
<keyword evidence="4 6" id="KW-0067">ATP-binding</keyword>
<dbReference type="AlphaFoldDB" id="A0A7J6RF51"/>
<feature type="non-terminal residue" evidence="8">
    <location>
        <position position="1"/>
    </location>
</feature>
<evidence type="ECO:0000256" key="5">
    <source>
        <dbReference type="ARBA" id="ARBA00023054"/>
    </source>
</evidence>
<dbReference type="GO" id="GO:0005524">
    <property type="term" value="F:ATP binding"/>
    <property type="evidence" value="ECO:0007669"/>
    <property type="project" value="UniProtKB-UniRule"/>
</dbReference>
<dbReference type="InterPro" id="IPR027417">
    <property type="entry name" value="P-loop_NTPase"/>
</dbReference>
<dbReference type="Pfam" id="PF00225">
    <property type="entry name" value="Kinesin"/>
    <property type="match status" value="1"/>
</dbReference>
<evidence type="ECO:0000256" key="2">
    <source>
        <dbReference type="ARBA" id="ARBA00022490"/>
    </source>
</evidence>
<dbReference type="PROSITE" id="PS00411">
    <property type="entry name" value="KINESIN_MOTOR_1"/>
    <property type="match status" value="1"/>
</dbReference>